<keyword evidence="3" id="KW-1185">Reference proteome</keyword>
<sequence>MCYITNTQNTEEQNQQRNFARFFAPNQNYQYPFAFQLNGKPINEYQDESSEGYDSQEQYQYGYPMQQQQNYVYLDNKPFNQYGFNNQNAYNNENEIFNILGPIENNEVQNVQESGEFYSDAIYNQVYNDNEAPFIFAKNEEEVFYQPQYQENNTYNHFEAPIYNNIPAPQNQEQLQANYASQSEFNQQIQYYPQQQQPQFVPQGYEVNGYQEQVPQQYQLPQYPQMSEAPIIPQSNLQNQQSAQIQQKQEYCNDVQSSSNLGEEENNKYDDQEDDDFEKEGSEEQNEIIDKIKKSNKKNVVKNIMSAFKRFIQDIQSETSQSSSPSNLDSSSNLSCSTASLQAAKPSKISNLKQNISNSDSYQINVAVERENVLSIYNNSKVKPDSIEEMGKKFKRYISSKQFNHYTIRLLVQHQNYGQIFKYFLENHANNWLNNSKVDDPYGHKIMIEFLMASYEDINIIEKLKKHEKRKAIYQ</sequence>
<dbReference type="Pfam" id="PF14536">
    <property type="entry name" value="DUF4441"/>
    <property type="match status" value="1"/>
</dbReference>
<gene>
    <name evidence="2" type="ORF">TTHERM_00151310</name>
</gene>
<name>I7LWD4_TETTS</name>
<dbReference type="AlphaFoldDB" id="I7LWD4"/>
<dbReference type="GeneID" id="7840004"/>
<feature type="compositionally biased region" description="Low complexity" evidence="1">
    <location>
        <begin position="236"/>
        <end position="249"/>
    </location>
</feature>
<reference evidence="3" key="1">
    <citation type="journal article" date="2006" name="PLoS Biol.">
        <title>Macronuclear genome sequence of the ciliate Tetrahymena thermophila, a model eukaryote.</title>
        <authorList>
            <person name="Eisen J.A."/>
            <person name="Coyne R.S."/>
            <person name="Wu M."/>
            <person name="Wu D."/>
            <person name="Thiagarajan M."/>
            <person name="Wortman J.R."/>
            <person name="Badger J.H."/>
            <person name="Ren Q."/>
            <person name="Amedeo P."/>
            <person name="Jones K.M."/>
            <person name="Tallon L.J."/>
            <person name="Delcher A.L."/>
            <person name="Salzberg S.L."/>
            <person name="Silva J.C."/>
            <person name="Haas B.J."/>
            <person name="Majoros W.H."/>
            <person name="Farzad M."/>
            <person name="Carlton J.M."/>
            <person name="Smith R.K. Jr."/>
            <person name="Garg J."/>
            <person name="Pearlman R.E."/>
            <person name="Karrer K.M."/>
            <person name="Sun L."/>
            <person name="Manning G."/>
            <person name="Elde N.C."/>
            <person name="Turkewitz A.P."/>
            <person name="Asai D.J."/>
            <person name="Wilkes D.E."/>
            <person name="Wang Y."/>
            <person name="Cai H."/>
            <person name="Collins K."/>
            <person name="Stewart B.A."/>
            <person name="Lee S.R."/>
            <person name="Wilamowska K."/>
            <person name="Weinberg Z."/>
            <person name="Ruzzo W.L."/>
            <person name="Wloga D."/>
            <person name="Gaertig J."/>
            <person name="Frankel J."/>
            <person name="Tsao C.-C."/>
            <person name="Gorovsky M.A."/>
            <person name="Keeling P.J."/>
            <person name="Waller R.F."/>
            <person name="Patron N.J."/>
            <person name="Cherry J.M."/>
            <person name="Stover N.A."/>
            <person name="Krieger C.J."/>
            <person name="del Toro C."/>
            <person name="Ryder H.F."/>
            <person name="Williamson S.C."/>
            <person name="Barbeau R.A."/>
            <person name="Hamilton E.P."/>
            <person name="Orias E."/>
        </authorList>
    </citation>
    <scope>NUCLEOTIDE SEQUENCE [LARGE SCALE GENOMIC DNA]</scope>
    <source>
        <strain evidence="3">SB210</strain>
    </source>
</reference>
<evidence type="ECO:0000313" key="2">
    <source>
        <dbReference type="EMBL" id="EAS01421.3"/>
    </source>
</evidence>
<evidence type="ECO:0000313" key="3">
    <source>
        <dbReference type="Proteomes" id="UP000009168"/>
    </source>
</evidence>
<dbReference type="KEGG" id="tet:TTHERM_00151310"/>
<protein>
    <submittedName>
        <fullName evidence="2">Uncharacterized protein</fullName>
    </submittedName>
</protein>
<accession>I7LWD4</accession>
<feature type="compositionally biased region" description="Acidic residues" evidence="1">
    <location>
        <begin position="271"/>
        <end position="285"/>
    </location>
</feature>
<dbReference type="InParanoid" id="I7LWD4"/>
<feature type="region of interest" description="Disordered" evidence="1">
    <location>
        <begin position="236"/>
        <end position="285"/>
    </location>
</feature>
<organism evidence="2 3">
    <name type="scientific">Tetrahymena thermophila (strain SB210)</name>
    <dbReference type="NCBI Taxonomy" id="312017"/>
    <lineage>
        <taxon>Eukaryota</taxon>
        <taxon>Sar</taxon>
        <taxon>Alveolata</taxon>
        <taxon>Ciliophora</taxon>
        <taxon>Intramacronucleata</taxon>
        <taxon>Oligohymenophorea</taxon>
        <taxon>Hymenostomatida</taxon>
        <taxon>Tetrahymenina</taxon>
        <taxon>Tetrahymenidae</taxon>
        <taxon>Tetrahymena</taxon>
    </lineage>
</organism>
<evidence type="ECO:0000256" key="1">
    <source>
        <dbReference type="SAM" id="MobiDB-lite"/>
    </source>
</evidence>
<dbReference type="Proteomes" id="UP000009168">
    <property type="component" value="Unassembled WGS sequence"/>
</dbReference>
<dbReference type="EMBL" id="GG662603">
    <property type="protein sequence ID" value="EAS01421.3"/>
    <property type="molecule type" value="Genomic_DNA"/>
</dbReference>
<dbReference type="RefSeq" id="XP_001021667.3">
    <property type="nucleotide sequence ID" value="XM_001021667.3"/>
</dbReference>
<dbReference type="InterPro" id="IPR028008">
    <property type="entry name" value="DUF4441"/>
</dbReference>
<proteinExistence type="predicted"/>